<proteinExistence type="predicted"/>
<evidence type="ECO:0000313" key="3">
    <source>
        <dbReference type="WBParaSite" id="SMUV_0000026401-mRNA-1"/>
    </source>
</evidence>
<evidence type="ECO:0000256" key="1">
    <source>
        <dbReference type="SAM" id="MobiDB-lite"/>
    </source>
</evidence>
<feature type="region of interest" description="Disordered" evidence="1">
    <location>
        <begin position="235"/>
        <end position="268"/>
    </location>
</feature>
<protein>
    <submittedName>
        <fullName evidence="3">Tantalus domain-containing protein</fullName>
    </submittedName>
</protein>
<organism evidence="2 3">
    <name type="scientific">Syphacia muris</name>
    <dbReference type="NCBI Taxonomy" id="451379"/>
    <lineage>
        <taxon>Eukaryota</taxon>
        <taxon>Metazoa</taxon>
        <taxon>Ecdysozoa</taxon>
        <taxon>Nematoda</taxon>
        <taxon>Chromadorea</taxon>
        <taxon>Rhabditida</taxon>
        <taxon>Spirurina</taxon>
        <taxon>Oxyuridomorpha</taxon>
        <taxon>Oxyuroidea</taxon>
        <taxon>Oxyuridae</taxon>
        <taxon>Syphacia</taxon>
    </lineage>
</organism>
<dbReference type="AlphaFoldDB" id="A0A0N5A878"/>
<evidence type="ECO:0000313" key="2">
    <source>
        <dbReference type="Proteomes" id="UP000046393"/>
    </source>
</evidence>
<keyword evidence="2" id="KW-1185">Reference proteome</keyword>
<accession>A0A0N5A878</accession>
<feature type="compositionally biased region" description="Acidic residues" evidence="1">
    <location>
        <begin position="238"/>
        <end position="249"/>
    </location>
</feature>
<reference evidence="3" key="1">
    <citation type="submission" date="2017-02" db="UniProtKB">
        <authorList>
            <consortium name="WormBaseParasite"/>
        </authorList>
    </citation>
    <scope>IDENTIFICATION</scope>
</reference>
<sequence length="598" mass="69196">MTSLWKKTEKKSNVNIKRLQDQRKKLLDDLFETIPLEEPDSSVNVHHSKPGLQNIGSFKLRKRNLNDASPGISLRTSRKGNNNYYTTKKFFSIRKAEAFLQGIHSYPLKIKLKKRNKRRRGGNIRPDLHKRRQPQRYMTNIRFHEETEMMEQMKEETALHKTEEVQEEVIANPQRHPQTRQKSLMENTMALANSLPKRHPKADDATAVPIRLKMPKGIKHRKKPFKLAPGVQTYVEEKTEEEEEAGEEEETHRMNEEIEEEEGELTTETPTVFAKLKPLSTIAEMLHSQRLSPSTSNNSKKKHITTRFPVAFASNYLSDVTSFPVNTEHSGKMVISKRSVETSKIRSPHNLLALQTAQPFASNKMKYKVNRNMRSNDFVGQDSAIKIPQKDSTSKLFSKFSRKSNLTKMLLKLYAANTIRKITRSSTNNYPCTITTNDIKNNNESTYNMTMNSRMESNNPPLANHNYKNKIRTQTARKDFNERQPNLNTTYSHSNIASEIQQKNSRSHVNVIHKANLNSDIPQYSNKLQSPFEIRGCLQKRLLGTRRDLSLMKVRNSKLRRNKRSLQQLTKKENTKILLLGIPQNFPQQQQNGKEALQ</sequence>
<dbReference type="WBParaSite" id="SMUV_0000026401-mRNA-1">
    <property type="protein sequence ID" value="SMUV_0000026401-mRNA-1"/>
    <property type="gene ID" value="SMUV_0000026401"/>
</dbReference>
<dbReference type="Proteomes" id="UP000046393">
    <property type="component" value="Unplaced"/>
</dbReference>
<name>A0A0N5A878_9BILA</name>